<accession>T1K5F0</accession>
<reference evidence="7" key="2">
    <citation type="submission" date="2015-06" db="UniProtKB">
        <authorList>
            <consortium name="EnsemblMetazoa"/>
        </authorList>
    </citation>
    <scope>IDENTIFICATION</scope>
</reference>
<dbReference type="Pfam" id="PF04991">
    <property type="entry name" value="LicD"/>
    <property type="match status" value="1"/>
</dbReference>
<dbReference type="InterPro" id="IPR045587">
    <property type="entry name" value="FKTN_N"/>
</dbReference>
<reference evidence="8" key="1">
    <citation type="submission" date="2011-08" db="EMBL/GenBank/DDBJ databases">
        <authorList>
            <person name="Rombauts S."/>
        </authorList>
    </citation>
    <scope>NUCLEOTIDE SEQUENCE</scope>
    <source>
        <strain evidence="8">London</strain>
    </source>
</reference>
<dbReference type="KEGG" id="tut:107360853"/>
<dbReference type="GO" id="GO:0016020">
    <property type="term" value="C:membrane"/>
    <property type="evidence" value="ECO:0007669"/>
    <property type="project" value="UniProtKB-SubCell"/>
</dbReference>
<dbReference type="OMA" id="PCETEKY"/>
<dbReference type="PANTHER" id="PTHR15407">
    <property type="entry name" value="FUKUTIN-RELATED"/>
    <property type="match status" value="1"/>
</dbReference>
<dbReference type="PANTHER" id="PTHR15407:SF28">
    <property type="entry name" value="RIBITOL-5-PHOSPHATE TRANSFERASE FKTN"/>
    <property type="match status" value="1"/>
</dbReference>
<dbReference type="eggNOG" id="ENOG502QUDN">
    <property type="taxonomic scope" value="Eukaryota"/>
</dbReference>
<dbReference type="InterPro" id="IPR007074">
    <property type="entry name" value="LicD/FKTN/FKRP_NTP_transf"/>
</dbReference>
<dbReference type="EMBL" id="CAEY01001587">
    <property type="status" value="NOT_ANNOTATED_CDS"/>
    <property type="molecule type" value="Genomic_DNA"/>
</dbReference>
<gene>
    <name evidence="7" type="primary">107360853</name>
</gene>
<keyword evidence="4" id="KW-0472">Membrane</keyword>
<sequence length="471" mass="54495">MMIKSHLILIIIILSVFLLLVQLIVLQSVVSKNQIVINHIWESLHKVTSLAVNYGIPLFLIDGKLCKRIFDKKSTSLSSSSMSISPHQIDQNYCLFMCNNQDVTHLGTLGEFIDHRKIAKLVQALQQEGYVVLQFIDLDPTLLHHELKVTIPLHLIIFKEGAKQKKSHVTHVAILYERLNKYWWSSAFSPTDYEKRLMLRQGARKADFVNSDHAVIYDKVEIINTVIDGLVLGLPKQPQTFYRPVQDMPFIECNKSQAKKFYATHGSNLFRNEQLEPHRTHVKKLLTIVKTVLDDLGIPFWLSSGTALGWFRQCDVIPYSGDVDIGIWIKDFRPEMIDHFYMNNLPLLHVFGKFEDSYELSFRHGNIKLDVFFFYVETGHVWNGGTQAKTGLKFKYIFPKFNLCWTEFLDLLVRVPCDTEVYIEANYGSNWSIPIEKWDWKSSPSNVHPNGRWPLEEWSKVIQLTPTADSI</sequence>
<organism evidence="7 8">
    <name type="scientific">Tetranychus urticae</name>
    <name type="common">Two-spotted spider mite</name>
    <dbReference type="NCBI Taxonomy" id="32264"/>
    <lineage>
        <taxon>Eukaryota</taxon>
        <taxon>Metazoa</taxon>
        <taxon>Ecdysozoa</taxon>
        <taxon>Arthropoda</taxon>
        <taxon>Chelicerata</taxon>
        <taxon>Arachnida</taxon>
        <taxon>Acari</taxon>
        <taxon>Acariformes</taxon>
        <taxon>Trombidiformes</taxon>
        <taxon>Prostigmata</taxon>
        <taxon>Eleutherengona</taxon>
        <taxon>Raphignathae</taxon>
        <taxon>Tetranychoidea</taxon>
        <taxon>Tetranychidae</taxon>
        <taxon>Tetranychus</taxon>
    </lineage>
</organism>
<dbReference type="HOGENOM" id="CLU_047572_0_0_1"/>
<dbReference type="AlphaFoldDB" id="T1K5F0"/>
<dbReference type="GO" id="GO:0009100">
    <property type="term" value="P:glycoprotein metabolic process"/>
    <property type="evidence" value="ECO:0007669"/>
    <property type="project" value="UniProtKB-ARBA"/>
</dbReference>
<evidence type="ECO:0000313" key="7">
    <source>
        <dbReference type="EnsemblMetazoa" id="tetur05g06030.1"/>
    </source>
</evidence>
<keyword evidence="8" id="KW-1185">Reference proteome</keyword>
<evidence type="ECO:0000256" key="2">
    <source>
        <dbReference type="ARBA" id="ARBA00022692"/>
    </source>
</evidence>
<proteinExistence type="predicted"/>
<dbReference type="InterPro" id="IPR009644">
    <property type="entry name" value="FKTN/MNN4/W02B3.4-1"/>
</dbReference>
<feature type="domain" description="Ribitol-5-phosphate transferase FKTN N-terminal" evidence="6">
    <location>
        <begin position="38"/>
        <end position="264"/>
    </location>
</feature>
<comment type="subcellular location">
    <subcellularLocation>
        <location evidence="1">Membrane</location>
        <topology evidence="1">Single-pass membrane protein</topology>
    </subcellularLocation>
</comment>
<dbReference type="EnsemblMetazoa" id="tetur05g06030.1">
    <property type="protein sequence ID" value="tetur05g06030.1"/>
    <property type="gene ID" value="tetur05g06030"/>
</dbReference>
<dbReference type="Pfam" id="PF19737">
    <property type="entry name" value="FKTN_N"/>
    <property type="match status" value="1"/>
</dbReference>
<evidence type="ECO:0000256" key="4">
    <source>
        <dbReference type="ARBA" id="ARBA00023136"/>
    </source>
</evidence>
<evidence type="ECO:0000259" key="6">
    <source>
        <dbReference type="Pfam" id="PF19737"/>
    </source>
</evidence>
<evidence type="ECO:0000256" key="1">
    <source>
        <dbReference type="ARBA" id="ARBA00004167"/>
    </source>
</evidence>
<protein>
    <recommendedName>
        <fullName evidence="9">Fukutin</fullName>
    </recommendedName>
</protein>
<dbReference type="STRING" id="32264.T1K5F0"/>
<dbReference type="OrthoDB" id="444255at2759"/>
<evidence type="ECO:0008006" key="9">
    <source>
        <dbReference type="Google" id="ProtNLM"/>
    </source>
</evidence>
<keyword evidence="2" id="KW-0812">Transmembrane</keyword>
<evidence type="ECO:0000256" key="3">
    <source>
        <dbReference type="ARBA" id="ARBA00022989"/>
    </source>
</evidence>
<keyword evidence="3" id="KW-1133">Transmembrane helix</keyword>
<dbReference type="Proteomes" id="UP000015104">
    <property type="component" value="Unassembled WGS sequence"/>
</dbReference>
<evidence type="ECO:0000259" key="5">
    <source>
        <dbReference type="Pfam" id="PF04991"/>
    </source>
</evidence>
<feature type="domain" description="LicD/FKTN/FKRP nucleotidyltransferase" evidence="5">
    <location>
        <begin position="297"/>
        <end position="333"/>
    </location>
</feature>
<name>T1K5F0_TETUR</name>
<evidence type="ECO:0000313" key="8">
    <source>
        <dbReference type="Proteomes" id="UP000015104"/>
    </source>
</evidence>